<keyword evidence="3" id="KW-1003">Cell membrane</keyword>
<dbReference type="EMBL" id="JAPTGD010000002">
    <property type="protein sequence ID" value="MDU9693589.1"/>
    <property type="molecule type" value="Genomic_DNA"/>
</dbReference>
<evidence type="ECO:0000256" key="5">
    <source>
        <dbReference type="ARBA" id="ARBA00022989"/>
    </source>
</evidence>
<feature type="domain" description="MgtC/SapB/SrpB/YhiD N-terminal" evidence="8">
    <location>
        <begin position="10"/>
        <end position="136"/>
    </location>
</feature>
<comment type="caution">
    <text evidence="9">The sequence shown here is derived from an EMBL/GenBank/DDBJ whole genome shotgun (WGS) entry which is preliminary data.</text>
</comment>
<proteinExistence type="inferred from homology"/>
<evidence type="ECO:0000256" key="2">
    <source>
        <dbReference type="ARBA" id="ARBA00009298"/>
    </source>
</evidence>
<dbReference type="InterPro" id="IPR049177">
    <property type="entry name" value="MgtC_SapB_SrpB_YhiD_N"/>
</dbReference>
<feature type="transmembrane region" description="Helical" evidence="7">
    <location>
        <begin position="70"/>
        <end position="88"/>
    </location>
</feature>
<keyword evidence="6 7" id="KW-0472">Membrane</keyword>
<comment type="subcellular location">
    <subcellularLocation>
        <location evidence="1">Cell membrane</location>
        <topology evidence="1">Multi-pass membrane protein</topology>
    </subcellularLocation>
</comment>
<evidence type="ECO:0000256" key="3">
    <source>
        <dbReference type="ARBA" id="ARBA00022475"/>
    </source>
</evidence>
<name>A0AAX6NCP6_PRIAR</name>
<sequence>MVLSTAIIKLIIAALLGMILGLERELRRKPLGLKTSTVICIASCLVTIVSIQSAYSFSKPDHITMDPLRLAAQIISGVGFLGAGVIMVKGMTVTGLTTAAMIWGASGIGVSVGAGFWKEASIALVLILLSVDCVPNLLKRIGPGRLREKELELSVIVAAKVDMEHLQKVIKSKRIAIHRVRVKDLSTGERRLDYSISTFEARYTTAVYQEIRNIEGILSVEISTVG</sequence>
<feature type="transmembrane region" description="Helical" evidence="7">
    <location>
        <begin position="35"/>
        <end position="58"/>
    </location>
</feature>
<keyword evidence="4 7" id="KW-0812">Transmembrane</keyword>
<dbReference type="PANTHER" id="PTHR33778">
    <property type="entry name" value="PROTEIN MGTC"/>
    <property type="match status" value="1"/>
</dbReference>
<dbReference type="AlphaFoldDB" id="A0AAX6NCP6"/>
<evidence type="ECO:0000256" key="6">
    <source>
        <dbReference type="ARBA" id="ARBA00023136"/>
    </source>
</evidence>
<dbReference type="InterPro" id="IPR003416">
    <property type="entry name" value="MgtC/SapB/SrpB/YhiD_fam"/>
</dbReference>
<accession>A0AAX6NCP6</accession>
<gene>
    <name evidence="9" type="ORF">O0Q50_20645</name>
</gene>
<evidence type="ECO:0000313" key="9">
    <source>
        <dbReference type="EMBL" id="MDU9693589.1"/>
    </source>
</evidence>
<evidence type="ECO:0000256" key="4">
    <source>
        <dbReference type="ARBA" id="ARBA00022692"/>
    </source>
</evidence>
<dbReference type="Pfam" id="PF02308">
    <property type="entry name" value="MgtC"/>
    <property type="match status" value="1"/>
</dbReference>
<feature type="transmembrane region" description="Helical" evidence="7">
    <location>
        <begin position="95"/>
        <end position="114"/>
    </location>
</feature>
<evidence type="ECO:0000256" key="7">
    <source>
        <dbReference type="SAM" id="Phobius"/>
    </source>
</evidence>
<protein>
    <submittedName>
        <fullName evidence="9">MgtC/SapB family protein</fullName>
    </submittedName>
</protein>
<dbReference type="Proteomes" id="UP001269400">
    <property type="component" value="Unassembled WGS sequence"/>
</dbReference>
<dbReference type="RefSeq" id="WP_316910814.1">
    <property type="nucleotide sequence ID" value="NZ_JAPTGD010000002.1"/>
</dbReference>
<reference evidence="9" key="1">
    <citation type="journal article" date="2022" name="J Environ Chem Eng">
        <title>Biodegradation of petroleum oil using a constructed nonpathogenic and heavy metal-tolerant bacterial consortium isolated from marine sponges.</title>
        <authorList>
            <person name="Dechsakulwatana C."/>
            <person name="Rungsihiranrut A."/>
            <person name="Muangchinda C."/>
            <person name="Ningthoujam R."/>
            <person name="Klankeo P."/>
            <person name="Pinyakong O."/>
        </authorList>
    </citation>
    <scope>NUCLEOTIDE SEQUENCE</scope>
    <source>
        <strain evidence="9">TL01-2</strain>
    </source>
</reference>
<dbReference type="PANTHER" id="PTHR33778:SF4">
    <property type="entry name" value="PROTEIN SAPB"/>
    <property type="match status" value="1"/>
</dbReference>
<reference evidence="9" key="2">
    <citation type="submission" date="2022-12" db="EMBL/GenBank/DDBJ databases">
        <authorList>
            <person name="Dechsakulwatana C."/>
            <person name="Rungsihiranrut A."/>
            <person name="Muangchinda C."/>
            <person name="Ningthoujam R."/>
            <person name="Klankeo P."/>
            <person name="Pinyakong O."/>
        </authorList>
    </citation>
    <scope>NUCLEOTIDE SEQUENCE</scope>
    <source>
        <strain evidence="9">TL01-2</strain>
    </source>
</reference>
<evidence type="ECO:0000313" key="10">
    <source>
        <dbReference type="Proteomes" id="UP001269400"/>
    </source>
</evidence>
<dbReference type="GO" id="GO:0005886">
    <property type="term" value="C:plasma membrane"/>
    <property type="evidence" value="ECO:0007669"/>
    <property type="project" value="UniProtKB-SubCell"/>
</dbReference>
<keyword evidence="5 7" id="KW-1133">Transmembrane helix</keyword>
<feature type="transmembrane region" description="Helical" evidence="7">
    <location>
        <begin position="6"/>
        <end position="23"/>
    </location>
</feature>
<evidence type="ECO:0000259" key="8">
    <source>
        <dbReference type="Pfam" id="PF02308"/>
    </source>
</evidence>
<comment type="similarity">
    <text evidence="2">Belongs to the MgtC/SapB family.</text>
</comment>
<organism evidence="9 10">
    <name type="scientific">Priestia aryabhattai</name>
    <name type="common">Bacillus aryabhattai</name>
    <dbReference type="NCBI Taxonomy" id="412384"/>
    <lineage>
        <taxon>Bacteria</taxon>
        <taxon>Bacillati</taxon>
        <taxon>Bacillota</taxon>
        <taxon>Bacilli</taxon>
        <taxon>Bacillales</taxon>
        <taxon>Bacillaceae</taxon>
        <taxon>Priestia</taxon>
    </lineage>
</organism>
<evidence type="ECO:0000256" key="1">
    <source>
        <dbReference type="ARBA" id="ARBA00004651"/>
    </source>
</evidence>
<dbReference type="PRINTS" id="PR01837">
    <property type="entry name" value="MGTCSAPBPROT"/>
</dbReference>